<dbReference type="InterPro" id="IPR029774">
    <property type="entry name" value="CSAP"/>
</dbReference>
<feature type="region of interest" description="Disordered" evidence="1">
    <location>
        <begin position="45"/>
        <end position="163"/>
    </location>
</feature>
<feature type="compositionally biased region" description="Basic residues" evidence="1">
    <location>
        <begin position="228"/>
        <end position="245"/>
    </location>
</feature>
<dbReference type="Pfam" id="PF15748">
    <property type="entry name" value="CCSAP"/>
    <property type="match status" value="1"/>
</dbReference>
<dbReference type="EMBL" id="LR783728">
    <property type="protein sequence ID" value="CAB3228956.1"/>
    <property type="molecule type" value="mRNA"/>
</dbReference>
<accession>A0A6F9D9A6</accession>
<reference evidence="2" key="1">
    <citation type="submission" date="2020-04" db="EMBL/GenBank/DDBJ databases">
        <authorList>
            <person name="Neveu A P."/>
        </authorList>
    </citation>
    <scope>NUCLEOTIDE SEQUENCE</scope>
    <source>
        <tissue evidence="2">Whole embryo</tissue>
    </source>
</reference>
<feature type="compositionally biased region" description="Basic residues" evidence="1">
    <location>
        <begin position="110"/>
        <end position="120"/>
    </location>
</feature>
<dbReference type="GO" id="GO:0008017">
    <property type="term" value="F:microtubule binding"/>
    <property type="evidence" value="ECO:0007669"/>
    <property type="project" value="TreeGrafter"/>
</dbReference>
<name>A0A6F9D9A6_9ASCI</name>
<feature type="compositionally biased region" description="Low complexity" evidence="1">
    <location>
        <begin position="51"/>
        <end position="61"/>
    </location>
</feature>
<dbReference type="GO" id="GO:0005819">
    <property type="term" value="C:spindle"/>
    <property type="evidence" value="ECO:0007669"/>
    <property type="project" value="TreeGrafter"/>
</dbReference>
<dbReference type="GO" id="GO:0035869">
    <property type="term" value="C:ciliary transition zone"/>
    <property type="evidence" value="ECO:0007669"/>
    <property type="project" value="TreeGrafter"/>
</dbReference>
<gene>
    <name evidence="2" type="primary">Ccsap</name>
</gene>
<dbReference type="PANTHER" id="PTHR31022">
    <property type="entry name" value="CENTRIOLE, CILIA AND SPINDLE-ASSOCIATED PROTEIN"/>
    <property type="match status" value="1"/>
</dbReference>
<evidence type="ECO:0000313" key="2">
    <source>
        <dbReference type="EMBL" id="CAB3228956.1"/>
    </source>
</evidence>
<evidence type="ECO:0000256" key="1">
    <source>
        <dbReference type="SAM" id="MobiDB-lite"/>
    </source>
</evidence>
<dbReference type="AlphaFoldDB" id="A0A6F9D9A6"/>
<sequence length="245" mass="28595">MKLRVRKSEYQHAYASPGQEFFDTVYKDQVNYRMQRREKEHGHMIFKWESESSSSSDTTSIAEEETKEVSDEKTCDQDVLKERLDGLSENEERKEEKTFTVDSATQTPKTSRKSTARCRSRSQPSPCDKPPFVSYGWADDQKETGRKRTHNVHAPKQTVHAGALQRLNYNQQEKKKQKQKCLSRASSVLSKALFQKKQAEASVWQTEYQRCFSRQSERPDSTTSTKSKQSRLRSSRRSCRKKNVY</sequence>
<feature type="region of interest" description="Disordered" evidence="1">
    <location>
        <begin position="213"/>
        <end position="245"/>
    </location>
</feature>
<feature type="compositionally biased region" description="Polar residues" evidence="1">
    <location>
        <begin position="100"/>
        <end position="109"/>
    </location>
</feature>
<proteinExistence type="evidence at transcript level"/>
<dbReference type="GO" id="GO:0036064">
    <property type="term" value="C:ciliary basal body"/>
    <property type="evidence" value="ECO:0007669"/>
    <property type="project" value="TreeGrafter"/>
</dbReference>
<dbReference type="PANTHER" id="PTHR31022:SF4">
    <property type="entry name" value="CENTRIOLE, CILIA AND SPINDLE-ASSOCIATED PROTEIN"/>
    <property type="match status" value="1"/>
</dbReference>
<organism evidence="2">
    <name type="scientific">Phallusia mammillata</name>
    <dbReference type="NCBI Taxonomy" id="59560"/>
    <lineage>
        <taxon>Eukaryota</taxon>
        <taxon>Metazoa</taxon>
        <taxon>Chordata</taxon>
        <taxon>Tunicata</taxon>
        <taxon>Ascidiacea</taxon>
        <taxon>Phlebobranchia</taxon>
        <taxon>Ascidiidae</taxon>
        <taxon>Phallusia</taxon>
    </lineage>
</organism>
<dbReference type="GO" id="GO:1901673">
    <property type="term" value="P:regulation of mitotic spindle assembly"/>
    <property type="evidence" value="ECO:0007669"/>
    <property type="project" value="TreeGrafter"/>
</dbReference>
<protein>
    <submittedName>
        <fullName evidence="2">Centriole, cilia and spindle-associated protein</fullName>
    </submittedName>
</protein>
<feature type="compositionally biased region" description="Basic and acidic residues" evidence="1">
    <location>
        <begin position="67"/>
        <end position="99"/>
    </location>
</feature>
<dbReference type="GO" id="GO:0005814">
    <property type="term" value="C:centriole"/>
    <property type="evidence" value="ECO:0007669"/>
    <property type="project" value="TreeGrafter"/>
</dbReference>